<dbReference type="AlphaFoldDB" id="A0AAU3H7G7"/>
<evidence type="ECO:0008006" key="3">
    <source>
        <dbReference type="Google" id="ProtNLM"/>
    </source>
</evidence>
<dbReference type="EMBL" id="CP109535">
    <property type="protein sequence ID" value="WTY99968.1"/>
    <property type="molecule type" value="Genomic_DNA"/>
</dbReference>
<evidence type="ECO:0000313" key="1">
    <source>
        <dbReference type="EMBL" id="WTY93407.1"/>
    </source>
</evidence>
<reference evidence="2" key="1">
    <citation type="submission" date="2022-10" db="EMBL/GenBank/DDBJ databases">
        <title>The complete genomes of actinobacterial strains from the NBC collection.</title>
        <authorList>
            <person name="Joergensen T.S."/>
            <person name="Alvarez Arevalo M."/>
            <person name="Sterndorff E.B."/>
            <person name="Faurdal D."/>
            <person name="Vuksanovic O."/>
            <person name="Mourched A.-S."/>
            <person name="Charusanti P."/>
            <person name="Shaw S."/>
            <person name="Blin K."/>
            <person name="Weber T."/>
        </authorList>
    </citation>
    <scope>NUCLEOTIDE SEQUENCE</scope>
    <source>
        <strain evidence="2">NBC_01401</strain>
    </source>
</reference>
<evidence type="ECO:0000313" key="2">
    <source>
        <dbReference type="EMBL" id="WTY99968.1"/>
    </source>
</evidence>
<gene>
    <name evidence="1" type="ORF">OG626_00185</name>
    <name evidence="2" type="ORF">OG626_36220</name>
</gene>
<protein>
    <recommendedName>
        <fullName evidence="3">Helix-turn-helix domain-containing protein</fullName>
    </recommendedName>
</protein>
<sequence length="50" mass="5788">MKFEIRENWGRPTGKGMARERATYSLLMEQGYSTREAARIVGINLRTGKR</sequence>
<proteinExistence type="predicted"/>
<dbReference type="EMBL" id="CP109535">
    <property type="protein sequence ID" value="WTY93407.1"/>
    <property type="molecule type" value="Genomic_DNA"/>
</dbReference>
<name>A0AAU3H7G7_9ACTN</name>
<accession>A0AAU3H7G7</accession>
<organism evidence="2">
    <name type="scientific">Streptomyces sp. NBC_01401</name>
    <dbReference type="NCBI Taxonomy" id="2903854"/>
    <lineage>
        <taxon>Bacteria</taxon>
        <taxon>Bacillati</taxon>
        <taxon>Actinomycetota</taxon>
        <taxon>Actinomycetes</taxon>
        <taxon>Kitasatosporales</taxon>
        <taxon>Streptomycetaceae</taxon>
        <taxon>Streptomyces</taxon>
    </lineage>
</organism>